<sequence>MVVNRREFRREYRRVSPVRRTLRSVSRPHATRFSSSRHLVPVRASSYSRRLPATSIGHGGGRNRTENHLPSRDAPKISLSTGPSLKAEGGRTYAEVVSGVGGTNVSLFAQEVECNKEVKALHCSVVEEDLSWLRSCVVGKTVDSVAPGDVPDLLKEEGMLSISARPLGGSLVLLAPTVGECTQEVIEDAKVWFSNLFVSLTPWNVNFAMEERWVWLRCYGLPLHAWNDGVFSQIAKEVGSLKMVDLATSQKMSLEFCRLWVNTSSGSRIEFSLNAVVLGKNYTVHVMEEAGCGSCSSGVHKSEVSRSFVSNSFGSDLERGLGDGSGWASVSEVGCSDGRVGVEEREGINAECVLHGVLEQQCNEGIMKEGVVLENVGEPVSFNTIIGGVNDGENDAVKEGGGIQEVLHGGNNDFNEGVGVDFYGDKVDPLFVDFGGVSSLNFEPVGPVELKDAIVTIPSQLESLEVGSFSS</sequence>
<evidence type="ECO:0000256" key="1">
    <source>
        <dbReference type="SAM" id="MobiDB-lite"/>
    </source>
</evidence>
<dbReference type="PANTHER" id="PTHR34427">
    <property type="entry name" value="DUF4283 DOMAIN PROTEIN"/>
    <property type="match status" value="1"/>
</dbReference>
<evidence type="ECO:0008006" key="4">
    <source>
        <dbReference type="Google" id="ProtNLM"/>
    </source>
</evidence>
<comment type="caution">
    <text evidence="2">The sequence shown here is derived from an EMBL/GenBank/DDBJ whole genome shotgun (WGS) entry which is preliminary data.</text>
</comment>
<organism evidence="2 3">
    <name type="scientific">Lupinus luteus</name>
    <name type="common">European yellow lupine</name>
    <dbReference type="NCBI Taxonomy" id="3873"/>
    <lineage>
        <taxon>Eukaryota</taxon>
        <taxon>Viridiplantae</taxon>
        <taxon>Streptophyta</taxon>
        <taxon>Embryophyta</taxon>
        <taxon>Tracheophyta</taxon>
        <taxon>Spermatophyta</taxon>
        <taxon>Magnoliopsida</taxon>
        <taxon>eudicotyledons</taxon>
        <taxon>Gunneridae</taxon>
        <taxon>Pentapetalae</taxon>
        <taxon>rosids</taxon>
        <taxon>fabids</taxon>
        <taxon>Fabales</taxon>
        <taxon>Fabaceae</taxon>
        <taxon>Papilionoideae</taxon>
        <taxon>50 kb inversion clade</taxon>
        <taxon>genistoids sensu lato</taxon>
        <taxon>core genistoids</taxon>
        <taxon>Genisteae</taxon>
        <taxon>Lupinus</taxon>
    </lineage>
</organism>
<reference evidence="2 3" key="1">
    <citation type="submission" date="2024-03" db="EMBL/GenBank/DDBJ databases">
        <authorList>
            <person name="Martinez-Hernandez J."/>
        </authorList>
    </citation>
    <scope>NUCLEOTIDE SEQUENCE [LARGE SCALE GENOMIC DNA]</scope>
</reference>
<keyword evidence="3" id="KW-1185">Reference proteome</keyword>
<name>A0AAV1YHX2_LUPLU</name>
<accession>A0AAV1YHX2</accession>
<feature type="region of interest" description="Disordered" evidence="1">
    <location>
        <begin position="50"/>
        <end position="87"/>
    </location>
</feature>
<protein>
    <recommendedName>
        <fullName evidence="4">DUF4283 domain-containing protein</fullName>
    </recommendedName>
</protein>
<gene>
    <name evidence="2" type="ORF">LLUT_LOCUS34656</name>
</gene>
<dbReference type="Proteomes" id="UP001497480">
    <property type="component" value="Unassembled WGS sequence"/>
</dbReference>
<feature type="compositionally biased region" description="Basic and acidic residues" evidence="1">
    <location>
        <begin position="63"/>
        <end position="75"/>
    </location>
</feature>
<evidence type="ECO:0000313" key="3">
    <source>
        <dbReference type="Proteomes" id="UP001497480"/>
    </source>
</evidence>
<evidence type="ECO:0000313" key="2">
    <source>
        <dbReference type="EMBL" id="CAL0333596.1"/>
    </source>
</evidence>
<dbReference type="AlphaFoldDB" id="A0AAV1YHX2"/>
<dbReference type="EMBL" id="CAXHTB010000025">
    <property type="protein sequence ID" value="CAL0333596.1"/>
    <property type="molecule type" value="Genomic_DNA"/>
</dbReference>
<proteinExistence type="predicted"/>
<dbReference type="PANTHER" id="PTHR34427:SF5">
    <property type="entry name" value="DUF4283 DOMAIN-CONTAINING PROTEIN"/>
    <property type="match status" value="1"/>
</dbReference>